<dbReference type="SUPFAM" id="SSF56645">
    <property type="entry name" value="Acyl-CoA dehydrogenase NM domain-like"/>
    <property type="match status" value="1"/>
</dbReference>
<feature type="domain" description="Acyl-CoA dehydrogenase/oxidase N-terminal" evidence="5">
    <location>
        <begin position="33"/>
        <end position="90"/>
    </location>
</feature>
<organism evidence="6 7">
    <name type="scientific">Streptomyces stramineus</name>
    <dbReference type="NCBI Taxonomy" id="173861"/>
    <lineage>
        <taxon>Bacteria</taxon>
        <taxon>Bacillati</taxon>
        <taxon>Actinomycetota</taxon>
        <taxon>Actinomycetes</taxon>
        <taxon>Kitasatosporales</taxon>
        <taxon>Streptomycetaceae</taxon>
        <taxon>Streptomyces</taxon>
    </lineage>
</organism>
<comment type="caution">
    <text evidence="6">The sequence shown here is derived from an EMBL/GenBank/DDBJ whole genome shotgun (WGS) entry which is preliminary data.</text>
</comment>
<dbReference type="Pfam" id="PF02771">
    <property type="entry name" value="Acyl-CoA_dh_N"/>
    <property type="match status" value="1"/>
</dbReference>
<dbReference type="InterPro" id="IPR013786">
    <property type="entry name" value="AcylCoA_DH/ox_N"/>
</dbReference>
<dbReference type="RefSeq" id="WP_344093787.1">
    <property type="nucleotide sequence ID" value="NZ_BAAAHB010000059.1"/>
</dbReference>
<keyword evidence="7" id="KW-1185">Reference proteome</keyword>
<evidence type="ECO:0000313" key="6">
    <source>
        <dbReference type="EMBL" id="GAA0478660.1"/>
    </source>
</evidence>
<keyword evidence="4" id="KW-0472">Membrane</keyword>
<keyword evidence="4" id="KW-0812">Transmembrane</keyword>
<evidence type="ECO:0000256" key="2">
    <source>
        <dbReference type="ARBA" id="ARBA00022827"/>
    </source>
</evidence>
<dbReference type="PANTHER" id="PTHR43884:SF20">
    <property type="entry name" value="ACYL-COA DEHYDROGENASE FADE28"/>
    <property type="match status" value="1"/>
</dbReference>
<evidence type="ECO:0000259" key="5">
    <source>
        <dbReference type="Pfam" id="PF02771"/>
    </source>
</evidence>
<sequence>MKFQQLDRDACERLLPGLADRLAAVPFDRLESPRSPAIALFRDHGGTNLLVPRAYGGIGASALEAVRVVRALASLAPSLAVATAMHHFSVGMLFSIGPLYAHNSTFRTAVLDVIAKNRSLIASGFAEGRSGRGILSPTAEAREAPGGYLVTGSKKPCSLSRSMDLLTASVALRADGGGTEMGLLVLPADRPGVSVHDFWSTFPLVAAESHEVRLDGVFVETEHVLRTPPNAAEKLDELNEAGVIWFQMIIAASYAGVAGALVDLVLRERRGSAADRARLCLLIDTAAFLVEGIARRIMDGDLGNDCAAASLFTRFSVQDVITRAVAQAVEMLGGMAYIASPKIAYLAAAAQAVVFHPPSRLSMSEAVDDYYAGKPLFFS</sequence>
<protein>
    <submittedName>
        <fullName evidence="6">Acyl-CoA dehydrogenase family protein</fullName>
    </submittedName>
</protein>
<dbReference type="Gene3D" id="2.40.110.10">
    <property type="entry name" value="Butyryl-CoA Dehydrogenase, subunit A, domain 2"/>
    <property type="match status" value="1"/>
</dbReference>
<feature type="transmembrane region" description="Helical" evidence="4">
    <location>
        <begin position="244"/>
        <end position="266"/>
    </location>
</feature>
<dbReference type="Gene3D" id="1.10.540.10">
    <property type="entry name" value="Acyl-CoA dehydrogenase/oxidase, N-terminal domain"/>
    <property type="match status" value="1"/>
</dbReference>
<evidence type="ECO:0000256" key="3">
    <source>
        <dbReference type="ARBA" id="ARBA00023002"/>
    </source>
</evidence>
<dbReference type="PANTHER" id="PTHR43884">
    <property type="entry name" value="ACYL-COA DEHYDROGENASE"/>
    <property type="match status" value="1"/>
</dbReference>
<dbReference type="InterPro" id="IPR009100">
    <property type="entry name" value="AcylCoA_DH/oxidase_NM_dom_sf"/>
</dbReference>
<dbReference type="InterPro" id="IPR037069">
    <property type="entry name" value="AcylCoA_DH/ox_N_sf"/>
</dbReference>
<keyword evidence="1" id="KW-0285">Flavoprotein</keyword>
<evidence type="ECO:0000256" key="4">
    <source>
        <dbReference type="SAM" id="Phobius"/>
    </source>
</evidence>
<keyword evidence="4" id="KW-1133">Transmembrane helix</keyword>
<proteinExistence type="predicted"/>
<evidence type="ECO:0000313" key="7">
    <source>
        <dbReference type="Proteomes" id="UP001499895"/>
    </source>
</evidence>
<keyword evidence="2" id="KW-0274">FAD</keyword>
<keyword evidence="3" id="KW-0560">Oxidoreductase</keyword>
<name>A0ABP3KFI6_9ACTN</name>
<reference evidence="7" key="1">
    <citation type="journal article" date="2019" name="Int. J. Syst. Evol. Microbiol.">
        <title>The Global Catalogue of Microorganisms (GCM) 10K type strain sequencing project: providing services to taxonomists for standard genome sequencing and annotation.</title>
        <authorList>
            <consortium name="The Broad Institute Genomics Platform"/>
            <consortium name="The Broad Institute Genome Sequencing Center for Infectious Disease"/>
            <person name="Wu L."/>
            <person name="Ma J."/>
        </authorList>
    </citation>
    <scope>NUCLEOTIDE SEQUENCE [LARGE SCALE GENOMIC DNA]</scope>
    <source>
        <strain evidence="7">JCM 10649</strain>
    </source>
</reference>
<dbReference type="InterPro" id="IPR046373">
    <property type="entry name" value="Acyl-CoA_Oxase/DH_mid-dom_sf"/>
</dbReference>
<dbReference type="Proteomes" id="UP001499895">
    <property type="component" value="Unassembled WGS sequence"/>
</dbReference>
<evidence type="ECO:0000256" key="1">
    <source>
        <dbReference type="ARBA" id="ARBA00022630"/>
    </source>
</evidence>
<gene>
    <name evidence="6" type="ORF">GCM10009544_45730</name>
</gene>
<dbReference type="EMBL" id="BAAAHB010000059">
    <property type="protein sequence ID" value="GAA0478660.1"/>
    <property type="molecule type" value="Genomic_DNA"/>
</dbReference>
<accession>A0ABP3KFI6</accession>